<proteinExistence type="predicted"/>
<name>A0A0C2X7E9_AMAMK</name>
<feature type="compositionally biased region" description="Low complexity" evidence="1">
    <location>
        <begin position="204"/>
        <end position="240"/>
    </location>
</feature>
<feature type="region of interest" description="Disordered" evidence="1">
    <location>
        <begin position="881"/>
        <end position="900"/>
    </location>
</feature>
<feature type="compositionally biased region" description="Pro residues" evidence="1">
    <location>
        <begin position="547"/>
        <end position="557"/>
    </location>
</feature>
<feature type="compositionally biased region" description="Polar residues" evidence="1">
    <location>
        <begin position="53"/>
        <end position="65"/>
    </location>
</feature>
<dbReference type="HOGENOM" id="CLU_254664_0_0_1"/>
<feature type="compositionally biased region" description="Low complexity" evidence="1">
    <location>
        <begin position="71"/>
        <end position="84"/>
    </location>
</feature>
<gene>
    <name evidence="2" type="ORF">M378DRAFT_162801</name>
</gene>
<feature type="compositionally biased region" description="Low complexity" evidence="1">
    <location>
        <begin position="842"/>
        <end position="852"/>
    </location>
</feature>
<feature type="compositionally biased region" description="Low complexity" evidence="1">
    <location>
        <begin position="1154"/>
        <end position="1168"/>
    </location>
</feature>
<keyword evidence="3" id="KW-1185">Reference proteome</keyword>
<dbReference type="EMBL" id="KN818247">
    <property type="protein sequence ID" value="KIL64673.1"/>
    <property type="molecule type" value="Genomic_DNA"/>
</dbReference>
<feature type="compositionally biased region" description="Polar residues" evidence="1">
    <location>
        <begin position="1331"/>
        <end position="1362"/>
    </location>
</feature>
<feature type="region of interest" description="Disordered" evidence="1">
    <location>
        <begin position="1182"/>
        <end position="1217"/>
    </location>
</feature>
<feature type="compositionally biased region" description="Low complexity" evidence="1">
    <location>
        <begin position="756"/>
        <end position="775"/>
    </location>
</feature>
<feature type="compositionally biased region" description="Low complexity" evidence="1">
    <location>
        <begin position="587"/>
        <end position="600"/>
    </location>
</feature>
<feature type="compositionally biased region" description="Basic and acidic residues" evidence="1">
    <location>
        <begin position="1242"/>
        <end position="1262"/>
    </location>
</feature>
<feature type="region of interest" description="Disordered" evidence="1">
    <location>
        <begin position="952"/>
        <end position="1115"/>
    </location>
</feature>
<feature type="region of interest" description="Disordered" evidence="1">
    <location>
        <begin position="1231"/>
        <end position="1282"/>
    </location>
</feature>
<dbReference type="Proteomes" id="UP000054549">
    <property type="component" value="Unassembled WGS sequence"/>
</dbReference>
<feature type="region of interest" description="Disordered" evidence="1">
    <location>
        <begin position="635"/>
        <end position="792"/>
    </location>
</feature>
<organism evidence="2 3">
    <name type="scientific">Amanita muscaria (strain Koide BX008)</name>
    <dbReference type="NCBI Taxonomy" id="946122"/>
    <lineage>
        <taxon>Eukaryota</taxon>
        <taxon>Fungi</taxon>
        <taxon>Dikarya</taxon>
        <taxon>Basidiomycota</taxon>
        <taxon>Agaricomycotina</taxon>
        <taxon>Agaricomycetes</taxon>
        <taxon>Agaricomycetidae</taxon>
        <taxon>Agaricales</taxon>
        <taxon>Pluteineae</taxon>
        <taxon>Amanitaceae</taxon>
        <taxon>Amanita</taxon>
    </lineage>
</organism>
<feature type="compositionally biased region" description="Polar residues" evidence="1">
    <location>
        <begin position="241"/>
        <end position="256"/>
    </location>
</feature>
<feature type="compositionally biased region" description="Polar residues" evidence="1">
    <location>
        <begin position="673"/>
        <end position="695"/>
    </location>
</feature>
<feature type="compositionally biased region" description="Low complexity" evidence="1">
    <location>
        <begin position="1183"/>
        <end position="1194"/>
    </location>
</feature>
<feature type="compositionally biased region" description="Pro residues" evidence="1">
    <location>
        <begin position="327"/>
        <end position="342"/>
    </location>
</feature>
<feature type="region of interest" description="Disordered" evidence="1">
    <location>
        <begin position="1145"/>
        <end position="1168"/>
    </location>
</feature>
<feature type="region of interest" description="Disordered" evidence="1">
    <location>
        <begin position="828"/>
        <end position="873"/>
    </location>
</feature>
<feature type="compositionally biased region" description="Gly residues" evidence="1">
    <location>
        <begin position="1306"/>
        <end position="1330"/>
    </location>
</feature>
<feature type="compositionally biased region" description="Low complexity" evidence="1">
    <location>
        <begin position="310"/>
        <end position="326"/>
    </location>
</feature>
<feature type="compositionally biased region" description="Polar residues" evidence="1">
    <location>
        <begin position="282"/>
        <end position="309"/>
    </location>
</feature>
<feature type="compositionally biased region" description="Basic and acidic residues" evidence="1">
    <location>
        <begin position="1273"/>
        <end position="1282"/>
    </location>
</feature>
<feature type="compositionally biased region" description="Basic and acidic residues" evidence="1">
    <location>
        <begin position="1059"/>
        <end position="1075"/>
    </location>
</feature>
<feature type="compositionally biased region" description="Polar residues" evidence="1">
    <location>
        <begin position="436"/>
        <end position="448"/>
    </location>
</feature>
<evidence type="ECO:0000313" key="2">
    <source>
        <dbReference type="EMBL" id="KIL64673.1"/>
    </source>
</evidence>
<evidence type="ECO:0000313" key="3">
    <source>
        <dbReference type="Proteomes" id="UP000054549"/>
    </source>
</evidence>
<feature type="compositionally biased region" description="Low complexity" evidence="1">
    <location>
        <begin position="389"/>
        <end position="424"/>
    </location>
</feature>
<sequence length="1395" mass="144208">MSSQGQLRIAAPKPVYSALHHRPFVLQDVRVEGELAPGQSSGEPRGPEASGEPTRTSSFSLSSDGPTAFHQNQQPPQQQLPVLPSHHSQQPEMIQSHPPPSLSLMSSRTAASSFAKSRIGSKTPPALFNPTSTDSSTSTTTRQGQIKSQSLGYAAPSPPLSGGRPLPAVPPASQDPTSSPRSLASHVSHRSATDPSMTSGTGFGSARSSASLGSSASSKSPHTHLSLSTTSRRTKTPPSLINTASGSSTAFPMSSDSDFDGDNASKANNGGRGGNTMHATHAQGSHVQSAHTQGTQGAQGVTFHQNQNQSTSSSSSSVIFGPAFVSSPPPLSSPPPPPPPPSAMVAVTASPVSGHVPSASVGASAVISRGGTSMEGAGNWSVSRDGRGSNPNSGTAVNNNNSSSNSSKINSANNSGSSTNSNTALVRPLPLPPGSTPRTRTRSNNASNVLGGPPGSHTSSVNVPISWASRPVDLNRTVPASSSVSASHAGHSGGEQHQQHALQQHQIQQPIQQGQGQQQKTYSRPPSRPSLRSSRPSSRHSSRPSSPSAPSPPPRPPSNLAFGPGPSSASAGANVGAGRPSSPPPRSKTITSTTRSTTRGGRLRSRSTSRPKTQVPAGAAGVLRYESFSGVGVAMGTAPAMTSPTAPPNTAPPQARLAPQGSRTIPSARKRSATQSLESPSNVTITKSQPVGSGLTTATNTTTSQPMTRQAPKRSAIPPRSTPPQSQLPSPPSVSHHHGNSHGHASSSGLTAGHNTSLLMPLSTPTPPTHTTTQTAQSGSKRHQGGVQLSRQLVSRAAAVPAPLNPNYNCVGVAKGGVYYVRDNDYPYHQGRQDEKGKGPETSMTTTTTKRTFPVRPLPKPAVQPLSSDKQPAEEDVAGIYADAEDGGKPTIDDNDNDDDGISCLSYIDSPDSIIGVHPDLGSLSFGDDDMALSDGGREDPLLVYIDDNFDSSEEDEKFAKSVSPMRYARPGSDGTVDSGDDGGSDLSSDFFSDVDDPFKYNKGRSKRRGRTRITVPVGRASGSSNETAGVGAGGSQSHKGAKEKLGIRMTGSLGSMKDLIESKAAKEKRKKEAADPDAGAIAARTKSAERDRALPQGYGHPEESPLPPPPPRLMWFSHTQMNNSKVSLNEGLVGAEEGAVATIGGGGGDKMISPVSLSSSQGGRSLSPMRYAKRMSVELLDDSSSLGSPISPIGVGGLLKGKSAKSAGGKKKRSQPWSYQFDYQAAKASSPFTFGMGGEKAAADIEEKREEDRRKSEESKKREKAKSLRGFRTKEGSESRKKLSIDVLDISLLRRSSQPALLGPGDPGAGGDDVFGLGSGSGGGSGGSGQQTFRTWDDSPGSSATGSSFTVIAAPGTNNPVVFTPPSPPSIATTTSPPGASTVGRTRTFKVRNP</sequence>
<feature type="region of interest" description="Disordered" evidence="1">
    <location>
        <begin position="1299"/>
        <end position="1395"/>
    </location>
</feature>
<feature type="region of interest" description="Disordered" evidence="1">
    <location>
        <begin position="369"/>
        <end position="622"/>
    </location>
</feature>
<feature type="compositionally biased region" description="Basic and acidic residues" evidence="1">
    <location>
        <begin position="828"/>
        <end position="839"/>
    </location>
</feature>
<reference evidence="2 3" key="1">
    <citation type="submission" date="2014-04" db="EMBL/GenBank/DDBJ databases">
        <title>Evolutionary Origins and Diversification of the Mycorrhizal Mutualists.</title>
        <authorList>
            <consortium name="DOE Joint Genome Institute"/>
            <consortium name="Mycorrhizal Genomics Consortium"/>
            <person name="Kohler A."/>
            <person name="Kuo A."/>
            <person name="Nagy L.G."/>
            <person name="Floudas D."/>
            <person name="Copeland A."/>
            <person name="Barry K.W."/>
            <person name="Cichocki N."/>
            <person name="Veneault-Fourrey C."/>
            <person name="LaButti K."/>
            <person name="Lindquist E.A."/>
            <person name="Lipzen A."/>
            <person name="Lundell T."/>
            <person name="Morin E."/>
            <person name="Murat C."/>
            <person name="Riley R."/>
            <person name="Ohm R."/>
            <person name="Sun H."/>
            <person name="Tunlid A."/>
            <person name="Henrissat B."/>
            <person name="Grigoriev I.V."/>
            <person name="Hibbett D.S."/>
            <person name="Martin F."/>
        </authorList>
    </citation>
    <scope>NUCLEOTIDE SEQUENCE [LARGE SCALE GENOMIC DNA]</scope>
    <source>
        <strain evidence="2 3">Koide BX008</strain>
    </source>
</reference>
<feature type="compositionally biased region" description="Low complexity" evidence="1">
    <location>
        <begin position="561"/>
        <end position="580"/>
    </location>
</feature>
<feature type="compositionally biased region" description="Low complexity" evidence="1">
    <location>
        <begin position="480"/>
        <end position="536"/>
    </location>
</feature>
<feature type="compositionally biased region" description="Basic residues" evidence="1">
    <location>
        <begin position="1002"/>
        <end position="1012"/>
    </location>
</feature>
<dbReference type="InParanoid" id="A0A0C2X7E9"/>
<feature type="compositionally biased region" description="Basic residues" evidence="1">
    <location>
        <begin position="1263"/>
        <end position="1272"/>
    </location>
</feature>
<protein>
    <submittedName>
        <fullName evidence="2">Uncharacterized protein</fullName>
    </submittedName>
</protein>
<feature type="compositionally biased region" description="Polar residues" evidence="1">
    <location>
        <begin position="142"/>
        <end position="151"/>
    </location>
</feature>
<feature type="compositionally biased region" description="Low complexity" evidence="1">
    <location>
        <begin position="1371"/>
        <end position="1383"/>
    </location>
</feature>
<accession>A0A0C2X7E9</accession>
<feature type="compositionally biased region" description="Low complexity" evidence="1">
    <location>
        <begin position="131"/>
        <end position="141"/>
    </location>
</feature>
<feature type="compositionally biased region" description="Low complexity" evidence="1">
    <location>
        <begin position="635"/>
        <end position="644"/>
    </location>
</feature>
<evidence type="ECO:0000256" key="1">
    <source>
        <dbReference type="SAM" id="MobiDB-lite"/>
    </source>
</evidence>
<feature type="region of interest" description="Disordered" evidence="1">
    <location>
        <begin position="31"/>
        <end position="346"/>
    </location>
</feature>
<dbReference type="OrthoDB" id="3130976at2759"/>